<dbReference type="PANTHER" id="PTHR11388:SF76">
    <property type="entry name" value="SOLUTE CARRIER ORGANIC ANION TRANSPORTER FAMILY MEMBER"/>
    <property type="match status" value="1"/>
</dbReference>
<dbReference type="InterPro" id="IPR036259">
    <property type="entry name" value="MFS_trans_sf"/>
</dbReference>
<keyword evidence="1" id="KW-1015">Disulfide bond</keyword>
<keyword evidence="3" id="KW-0472">Membrane</keyword>
<feature type="transmembrane region" description="Helical" evidence="3">
    <location>
        <begin position="281"/>
        <end position="305"/>
    </location>
</feature>
<feature type="transmembrane region" description="Helical" evidence="3">
    <location>
        <begin position="114"/>
        <end position="135"/>
    </location>
</feature>
<dbReference type="EMBL" id="JARBDR010000018">
    <property type="protein sequence ID" value="KAJ8322377.1"/>
    <property type="molecule type" value="Genomic_DNA"/>
</dbReference>
<organism evidence="4 5">
    <name type="scientific">Tegillarca granosa</name>
    <name type="common">Malaysian cockle</name>
    <name type="synonym">Anadara granosa</name>
    <dbReference type="NCBI Taxonomy" id="220873"/>
    <lineage>
        <taxon>Eukaryota</taxon>
        <taxon>Metazoa</taxon>
        <taxon>Spiralia</taxon>
        <taxon>Lophotrochozoa</taxon>
        <taxon>Mollusca</taxon>
        <taxon>Bivalvia</taxon>
        <taxon>Autobranchia</taxon>
        <taxon>Pteriomorphia</taxon>
        <taxon>Arcoida</taxon>
        <taxon>Arcoidea</taxon>
        <taxon>Arcidae</taxon>
        <taxon>Tegillarca</taxon>
    </lineage>
</organism>
<gene>
    <name evidence="4" type="ORF">KUTeg_000848</name>
</gene>
<dbReference type="SUPFAM" id="SSF103473">
    <property type="entry name" value="MFS general substrate transporter"/>
    <property type="match status" value="1"/>
</dbReference>
<evidence type="ECO:0000256" key="1">
    <source>
        <dbReference type="ARBA" id="ARBA00023157"/>
    </source>
</evidence>
<feature type="transmembrane region" description="Helical" evidence="3">
    <location>
        <begin position="82"/>
        <end position="102"/>
    </location>
</feature>
<feature type="transmembrane region" description="Helical" evidence="3">
    <location>
        <begin position="195"/>
        <end position="215"/>
    </location>
</feature>
<reference evidence="4 5" key="1">
    <citation type="submission" date="2022-12" db="EMBL/GenBank/DDBJ databases">
        <title>Chromosome-level genome of Tegillarca granosa.</title>
        <authorList>
            <person name="Kim J."/>
        </authorList>
    </citation>
    <scope>NUCLEOTIDE SEQUENCE [LARGE SCALE GENOMIC DNA]</scope>
    <source>
        <strain evidence="4">Teg-2019</strain>
        <tissue evidence="4">Adductor muscle</tissue>
    </source>
</reference>
<evidence type="ECO:0000313" key="5">
    <source>
        <dbReference type="Proteomes" id="UP001217089"/>
    </source>
</evidence>
<keyword evidence="5" id="KW-1185">Reference proteome</keyword>
<name>A0ABQ9G238_TEGGR</name>
<feature type="transmembrane region" description="Helical" evidence="3">
    <location>
        <begin position="41"/>
        <end position="62"/>
    </location>
</feature>
<dbReference type="Pfam" id="PF03137">
    <property type="entry name" value="OATP"/>
    <property type="match status" value="1"/>
</dbReference>
<evidence type="ECO:0008006" key="6">
    <source>
        <dbReference type="Google" id="ProtNLM"/>
    </source>
</evidence>
<evidence type="ECO:0000256" key="2">
    <source>
        <dbReference type="SAM" id="MobiDB-lite"/>
    </source>
</evidence>
<dbReference type="InterPro" id="IPR004156">
    <property type="entry name" value="OATP"/>
</dbReference>
<feature type="region of interest" description="Disordered" evidence="2">
    <location>
        <begin position="1"/>
        <end position="24"/>
    </location>
</feature>
<evidence type="ECO:0000313" key="4">
    <source>
        <dbReference type="EMBL" id="KAJ8322377.1"/>
    </source>
</evidence>
<evidence type="ECO:0000256" key="3">
    <source>
        <dbReference type="SAM" id="Phobius"/>
    </source>
</evidence>
<dbReference type="Proteomes" id="UP001217089">
    <property type="component" value="Unassembled WGS sequence"/>
</dbReference>
<keyword evidence="3" id="KW-0812">Transmembrane</keyword>
<protein>
    <recommendedName>
        <fullName evidence="6">Solute carrier organic anion transporter family member</fullName>
    </recommendedName>
</protein>
<feature type="transmembrane region" description="Helical" evidence="3">
    <location>
        <begin position="236"/>
        <end position="261"/>
    </location>
</feature>
<sequence length="394" mass="43516">MEVNGKEKNGNIQHEIHETDIEDSRETSCGIGSFRPKFLSVFGNITTFTFVYSGFALVTQILSSYVGSQIPTLEKQFGLSSYQTGVLMSCNDIGFLICILAISSWARHVNIPRALFFCVLLFGSSGVLCSLPYFISSAKGNNPVVDSNTMGNTSSQMSRILDIPICTLKTENESISDSVCMEGQGRSKGIGVADYSVQTVALVLIGGGMFLQGMAKAPRGPFITVYVDDSVDRRKTGFYVGIMTGFAIFGPALAYAIGALFSRMYVTLEDVDMSPRDPRWIGAWWLGFIVFGIAALVIATPIVCFPRRLKWTGKEHKRPKRPSAHETVMSRKVVKERLLSYLRILKSPMYLIIVTSNLCQMISIAGFFSFLPKYIQTQYGVPVWKANLILGDLK</sequence>
<keyword evidence="3" id="KW-1133">Transmembrane helix</keyword>
<dbReference type="Gene3D" id="1.20.1250.20">
    <property type="entry name" value="MFS general substrate transporter like domains"/>
    <property type="match status" value="1"/>
</dbReference>
<proteinExistence type="predicted"/>
<dbReference type="PANTHER" id="PTHR11388">
    <property type="entry name" value="ORGANIC ANION TRANSPORTER"/>
    <property type="match status" value="1"/>
</dbReference>
<accession>A0ABQ9G238</accession>
<feature type="transmembrane region" description="Helical" evidence="3">
    <location>
        <begin position="349"/>
        <end position="371"/>
    </location>
</feature>
<comment type="caution">
    <text evidence="4">The sequence shown here is derived from an EMBL/GenBank/DDBJ whole genome shotgun (WGS) entry which is preliminary data.</text>
</comment>